<evidence type="ECO:0000313" key="3">
    <source>
        <dbReference type="Proteomes" id="UP000014074"/>
    </source>
</evidence>
<reference evidence="3" key="1">
    <citation type="journal article" date="2013" name="Genome Announc.">
        <title>Draft genome sequence of the ascomycete Phaeoacremonium aleophilum strain UCR-PA7, a causal agent of the esca disease complex in grapevines.</title>
        <authorList>
            <person name="Blanco-Ulate B."/>
            <person name="Rolshausen P."/>
            <person name="Cantu D."/>
        </authorList>
    </citation>
    <scope>NUCLEOTIDE SEQUENCE [LARGE SCALE GENOMIC DNA]</scope>
    <source>
        <strain evidence="3">UCR-PA7</strain>
    </source>
</reference>
<feature type="compositionally biased region" description="Basic and acidic residues" evidence="1">
    <location>
        <begin position="1145"/>
        <end position="1158"/>
    </location>
</feature>
<gene>
    <name evidence="2" type="ORF">UCRPA7_4774</name>
</gene>
<feature type="compositionally biased region" description="Acidic residues" evidence="1">
    <location>
        <begin position="870"/>
        <end position="881"/>
    </location>
</feature>
<dbReference type="OrthoDB" id="5418235at2759"/>
<protein>
    <submittedName>
        <fullName evidence="2">Putative het-s domain protein</fullName>
    </submittedName>
</protein>
<feature type="region of interest" description="Disordered" evidence="1">
    <location>
        <begin position="730"/>
        <end position="765"/>
    </location>
</feature>
<feature type="region of interest" description="Disordered" evidence="1">
    <location>
        <begin position="1046"/>
        <end position="1076"/>
    </location>
</feature>
<organism evidence="2 3">
    <name type="scientific">Phaeoacremonium minimum (strain UCR-PA7)</name>
    <name type="common">Esca disease fungus</name>
    <name type="synonym">Togninia minima</name>
    <dbReference type="NCBI Taxonomy" id="1286976"/>
    <lineage>
        <taxon>Eukaryota</taxon>
        <taxon>Fungi</taxon>
        <taxon>Dikarya</taxon>
        <taxon>Ascomycota</taxon>
        <taxon>Pezizomycotina</taxon>
        <taxon>Sordariomycetes</taxon>
        <taxon>Sordariomycetidae</taxon>
        <taxon>Togniniales</taxon>
        <taxon>Togniniaceae</taxon>
        <taxon>Phaeoacremonium</taxon>
    </lineage>
</organism>
<dbReference type="KEGG" id="tmn:UCRPA7_4774"/>
<evidence type="ECO:0000313" key="2">
    <source>
        <dbReference type="EMBL" id="EON99731.1"/>
    </source>
</evidence>
<feature type="region of interest" description="Disordered" evidence="1">
    <location>
        <begin position="794"/>
        <end position="822"/>
    </location>
</feature>
<dbReference type="PANTHER" id="PTHR37542:SF2">
    <property type="entry name" value="PROTEIN KINASE DOMAIN-CONTAINING PROTEIN"/>
    <property type="match status" value="1"/>
</dbReference>
<sequence>MESYLPLGGFQLPFQRRLSRLYNDTKKSSDFVKEPVQNAEDPEIKMLHRKLRIQKDRLVSWGLEWSDPNQSAEIDESLSKAGLSEVVGSIMSTIKDILAEAEPLWQSSKRLVGGEKQPEKSVGDKKIPLVVWDKGRFEDLVRDLTTSIDTLYDLSRTRSSAALSSQARARLFKSGGSTEDLRAFESTRMQTPQQIDPQSLTSLRQMQAVPMSETADTGSREIVFMSKQAFSELTHHAGRQPYSPLLLEYAEFDPMYSATGIMPSMSRFEKLSSGLQTEPQRSPGSWTGLPRLLGYFEDMEHSRLGLVYQFPPTFNPVSFEHLTQNPLYNLCSLSDLLARPDFEPTLEAKFRLAFNLANTVFDMHARGVSHGNLFDANVSFCNAVGTEPGMGNGEVDIRRPLISSFDLFPDSFQETGGATFSLYRHPLDPKVTAQASALITNPDSKTYDLYSLAMLLLSIGLWTNLDNLVPTSSPTSIPESVLEQLAIRCGTLYMKAVQACWNAVDQELSGQLSGEQVLARVQVKASRYLEACCILDSVGGLEERLSDDLGDDTTPAKRTQSTASAVAGSSKEKKEQTENTQTEVASTPATLPAPSLMSADVEKRNIVESPTPVFRTEDSPVEMQPKQPSSKLRLYPHIPLPPDAVEQWNMVVMPQINQALRHFYRKHPESVEISLESIGESPKETQPTVLVVCTSVSKVRAILKRKLGLLFDGTTGFALKVCRGQVLRSRNRGPARSMAKPDEDGDTGAANGDFQERPHNGASIGAWIGDRHLPPVSFGGLVLVDDKPYGMTVHHMLDDPDQPQSATTPGADSQILRSGARSNPVPDLAAWYAEQYADQDSSGDSSGTEDFACEFSDSDSDAFSESAITSEDESQDSDAESDSGVHKYDEAGDIPGVEPGCGDGYIITQPALDDVTEGFYPSPETQDEDHLDTFSLGEMYASSGIRRRSDDSGLIHEVDWALFEFKTDRLPDRNSIPQVMTGRRQRDRNTHGRVSSAIHPTAVAPTSSLPGLEVQCMARTSGLQTGLILPTITSVKIYGRMTPSHTYQVTGRPNAKGSASTEERREKMDVRSAPLPMGIPGDSGAWVVDCQHEQVCGHVLAWSERKRVAYICPMEVLLLDIAETLEASEVRLPGGEAVVSSLDQDEGHHSLSHGDTERQGATATGYQGSYSDLDTAESTGRRHGLTDEGFHEDDDLEIHPHARRTRSKKIPSKAAIPGKGLLDVSDNIDALSEELDSMHVRRSDVGVKASC</sequence>
<feature type="compositionally biased region" description="Basic and acidic residues" evidence="1">
    <location>
        <begin position="1061"/>
        <end position="1070"/>
    </location>
</feature>
<proteinExistence type="predicted"/>
<feature type="compositionally biased region" description="Polar residues" evidence="1">
    <location>
        <begin position="838"/>
        <end position="848"/>
    </location>
</feature>
<dbReference type="PANTHER" id="PTHR37542">
    <property type="entry name" value="HELO DOMAIN-CONTAINING PROTEIN-RELATED"/>
    <property type="match status" value="1"/>
</dbReference>
<dbReference type="AlphaFoldDB" id="R8BK91"/>
<dbReference type="EMBL" id="KB933133">
    <property type="protein sequence ID" value="EON99731.1"/>
    <property type="molecule type" value="Genomic_DNA"/>
</dbReference>
<name>R8BK91_PHAM7</name>
<feature type="region of interest" description="Disordered" evidence="1">
    <location>
        <begin position="615"/>
        <end position="635"/>
    </location>
</feature>
<dbReference type="eggNOG" id="ENOG502QTFK">
    <property type="taxonomic scope" value="Eukaryota"/>
</dbReference>
<dbReference type="HOGENOM" id="CLU_006822_0_0_1"/>
<accession>R8BK91</accession>
<feature type="region of interest" description="Disordered" evidence="1">
    <location>
        <begin position="1142"/>
        <end position="1219"/>
    </location>
</feature>
<feature type="compositionally biased region" description="Basic residues" evidence="1">
    <location>
        <begin position="1201"/>
        <end position="1211"/>
    </location>
</feature>
<dbReference type="GeneID" id="19325259"/>
<dbReference type="Proteomes" id="UP000014074">
    <property type="component" value="Unassembled WGS sequence"/>
</dbReference>
<dbReference type="RefSeq" id="XP_007915516.1">
    <property type="nucleotide sequence ID" value="XM_007917325.1"/>
</dbReference>
<feature type="compositionally biased region" description="Polar residues" evidence="1">
    <location>
        <begin position="1159"/>
        <end position="1178"/>
    </location>
</feature>
<feature type="region of interest" description="Disordered" evidence="1">
    <location>
        <begin position="837"/>
        <end position="907"/>
    </location>
</feature>
<feature type="compositionally biased region" description="Polar residues" evidence="1">
    <location>
        <begin position="802"/>
        <end position="811"/>
    </location>
</feature>
<feature type="region of interest" description="Disordered" evidence="1">
    <location>
        <begin position="546"/>
        <end position="593"/>
    </location>
</feature>
<keyword evidence="3" id="KW-1185">Reference proteome</keyword>
<evidence type="ECO:0000256" key="1">
    <source>
        <dbReference type="SAM" id="MobiDB-lite"/>
    </source>
</evidence>